<dbReference type="InterPro" id="IPR047213">
    <property type="entry name" value="TPP_PYR_PDC_IPDC-like"/>
</dbReference>
<evidence type="ECO:0000259" key="11">
    <source>
        <dbReference type="Pfam" id="PF02775"/>
    </source>
</evidence>
<evidence type="ECO:0000313" key="13">
    <source>
        <dbReference type="EMBL" id="ORY06847.1"/>
    </source>
</evidence>
<dbReference type="InterPro" id="IPR012001">
    <property type="entry name" value="Thiamin_PyroP_enz_TPP-bd_dom"/>
</dbReference>
<keyword evidence="14" id="KW-1185">Reference proteome</keyword>
<dbReference type="Proteomes" id="UP000193498">
    <property type="component" value="Unassembled WGS sequence"/>
</dbReference>
<name>A0A1Y1Z9Y9_9FUNG</name>
<feature type="domain" description="Thiamine pyrophosphate enzyme central" evidence="10">
    <location>
        <begin position="206"/>
        <end position="296"/>
    </location>
</feature>
<feature type="binding site" evidence="8">
    <location>
        <position position="442"/>
    </location>
    <ligand>
        <name>Mg(2+)</name>
        <dbReference type="ChEBI" id="CHEBI:18420"/>
    </ligand>
</feature>
<evidence type="ECO:0000256" key="4">
    <source>
        <dbReference type="ARBA" id="ARBA00022793"/>
    </source>
</evidence>
<feature type="domain" description="Thiamine pyrophosphate enzyme TPP-binding" evidence="11">
    <location>
        <begin position="369"/>
        <end position="511"/>
    </location>
</feature>
<dbReference type="InParanoid" id="A0A1Y1Z9Y9"/>
<proteinExistence type="inferred from homology"/>
<dbReference type="GO" id="GO:0000287">
    <property type="term" value="F:magnesium ion binding"/>
    <property type="evidence" value="ECO:0007669"/>
    <property type="project" value="InterPro"/>
</dbReference>
<dbReference type="CDD" id="cd02005">
    <property type="entry name" value="TPP_PDC_IPDC"/>
    <property type="match status" value="1"/>
</dbReference>
<evidence type="ECO:0000256" key="3">
    <source>
        <dbReference type="ARBA" id="ARBA00022723"/>
    </source>
</evidence>
<dbReference type="GO" id="GO:0005829">
    <property type="term" value="C:cytosol"/>
    <property type="evidence" value="ECO:0007669"/>
    <property type="project" value="TreeGrafter"/>
</dbReference>
<dbReference type="STRING" id="1314790.A0A1Y1Z9Y9"/>
<gene>
    <name evidence="13" type="ORF">K493DRAFT_344296</name>
</gene>
<dbReference type="InterPro" id="IPR029035">
    <property type="entry name" value="DHS-like_NAD/FAD-binding_dom"/>
</dbReference>
<dbReference type="Pfam" id="PF02775">
    <property type="entry name" value="TPP_enzyme_C"/>
    <property type="match status" value="1"/>
</dbReference>
<dbReference type="SUPFAM" id="SSF52518">
    <property type="entry name" value="Thiamin diphosphate-binding fold (THDP-binding)"/>
    <property type="match status" value="3"/>
</dbReference>
<keyword evidence="4" id="KW-0210">Decarboxylase</keyword>
<feature type="domain" description="Thiamine pyrophosphate enzyme N-terminal TPP-binding" evidence="12">
    <location>
        <begin position="7"/>
        <end position="117"/>
    </location>
</feature>
<dbReference type="Gene3D" id="3.40.50.1220">
    <property type="entry name" value="TPP-binding domain"/>
    <property type="match status" value="1"/>
</dbReference>
<comment type="cofactor">
    <cofactor evidence="8">
        <name>Mg(2+)</name>
        <dbReference type="ChEBI" id="CHEBI:18420"/>
    </cofactor>
    <text evidence="8">Binds 1 Mg(2+) per subunit.</text>
</comment>
<dbReference type="FunFam" id="3.40.50.970:FF:000024">
    <property type="entry name" value="Pyruvate decarboxylase isozyme"/>
    <property type="match status" value="1"/>
</dbReference>
<dbReference type="SUPFAM" id="SSF52467">
    <property type="entry name" value="DHS-like NAD/FAD-binding domain"/>
    <property type="match status" value="1"/>
</dbReference>
<dbReference type="PANTHER" id="PTHR43452:SF30">
    <property type="entry name" value="PYRUVATE DECARBOXYLASE ISOZYME 1-RELATED"/>
    <property type="match status" value="1"/>
</dbReference>
<dbReference type="InterPro" id="IPR012000">
    <property type="entry name" value="Thiamin_PyroP_enz_cen_dom"/>
</dbReference>
<dbReference type="FunCoup" id="A0A1Y1Z9Y9">
    <property type="interactions" value="236"/>
</dbReference>
<evidence type="ECO:0000256" key="5">
    <source>
        <dbReference type="ARBA" id="ARBA00022842"/>
    </source>
</evidence>
<dbReference type="AlphaFoldDB" id="A0A1Y1Z9Y9"/>
<dbReference type="OrthoDB" id="3970464at2759"/>
<comment type="caution">
    <text evidence="13">The sequence shown here is derived from an EMBL/GenBank/DDBJ whole genome shotgun (WGS) entry which is preliminary data.</text>
</comment>
<comment type="similarity">
    <text evidence="2 9">Belongs to the TPP enzyme family.</text>
</comment>
<keyword evidence="6 9" id="KW-0786">Thiamine pyrophosphate</keyword>
<evidence type="ECO:0000256" key="1">
    <source>
        <dbReference type="ARBA" id="ARBA00001964"/>
    </source>
</evidence>
<evidence type="ECO:0000256" key="2">
    <source>
        <dbReference type="ARBA" id="ARBA00007812"/>
    </source>
</evidence>
<dbReference type="Gene3D" id="3.40.50.970">
    <property type="match status" value="3"/>
</dbReference>
<dbReference type="GO" id="GO:0004737">
    <property type="term" value="F:pyruvate decarboxylase activity"/>
    <property type="evidence" value="ECO:0007669"/>
    <property type="project" value="TreeGrafter"/>
</dbReference>
<dbReference type="PANTHER" id="PTHR43452">
    <property type="entry name" value="PYRUVATE DECARBOXYLASE"/>
    <property type="match status" value="1"/>
</dbReference>
<keyword evidence="3 8" id="KW-0479">Metal-binding</keyword>
<evidence type="ECO:0000256" key="8">
    <source>
        <dbReference type="PIRSR" id="PIRSR036565-2"/>
    </source>
</evidence>
<dbReference type="PIRSF" id="PIRSF036565">
    <property type="entry name" value="Pyruvt_ip_decrb"/>
    <property type="match status" value="1"/>
</dbReference>
<dbReference type="InterPro" id="IPR011766">
    <property type="entry name" value="TPP_enzyme_TPP-bd"/>
</dbReference>
<feature type="binding site" evidence="8">
    <location>
        <position position="415"/>
    </location>
    <ligand>
        <name>Mg(2+)</name>
        <dbReference type="ChEBI" id="CHEBI:18420"/>
    </ligand>
</feature>
<comment type="cofactor">
    <cofactor evidence="1">
        <name>thiamine diphosphate</name>
        <dbReference type="ChEBI" id="CHEBI:58937"/>
    </cofactor>
</comment>
<evidence type="ECO:0000259" key="10">
    <source>
        <dbReference type="Pfam" id="PF00205"/>
    </source>
</evidence>
<dbReference type="CDD" id="cd07038">
    <property type="entry name" value="TPP_PYR_PDC_IPDC_like"/>
    <property type="match status" value="1"/>
</dbReference>
<dbReference type="InterPro" id="IPR029061">
    <property type="entry name" value="THDP-binding"/>
</dbReference>
<dbReference type="FunFam" id="3.40.50.970:FF:000019">
    <property type="entry name" value="Pyruvate decarboxylase isozyme"/>
    <property type="match status" value="1"/>
</dbReference>
<dbReference type="Pfam" id="PF00205">
    <property type="entry name" value="TPP_enzyme_M"/>
    <property type="match status" value="1"/>
</dbReference>
<dbReference type="InterPro" id="IPR012110">
    <property type="entry name" value="PDC/IPDC-like"/>
</dbReference>
<dbReference type="Pfam" id="PF02776">
    <property type="entry name" value="TPP_enzyme_N"/>
    <property type="match status" value="1"/>
</dbReference>
<keyword evidence="7" id="KW-0456">Lyase</keyword>
<accession>A0A1Y1Z9Y9</accession>
<organism evidence="13 14">
    <name type="scientific">Basidiobolus meristosporus CBS 931.73</name>
    <dbReference type="NCBI Taxonomy" id="1314790"/>
    <lineage>
        <taxon>Eukaryota</taxon>
        <taxon>Fungi</taxon>
        <taxon>Fungi incertae sedis</taxon>
        <taxon>Zoopagomycota</taxon>
        <taxon>Entomophthoromycotina</taxon>
        <taxon>Basidiobolomycetes</taxon>
        <taxon>Basidiobolales</taxon>
        <taxon>Basidiobolaceae</taxon>
        <taxon>Basidiobolus</taxon>
    </lineage>
</organism>
<protein>
    <submittedName>
        <fullName evidence="13">Pyruvate decarboxylase</fullName>
    </submittedName>
</protein>
<dbReference type="GO" id="GO:0000949">
    <property type="term" value="P:aromatic amino acid family catabolic process to alcohol via Ehrlich pathway"/>
    <property type="evidence" value="ECO:0007669"/>
    <property type="project" value="TreeGrafter"/>
</dbReference>
<dbReference type="GO" id="GO:0005634">
    <property type="term" value="C:nucleus"/>
    <property type="evidence" value="ECO:0007669"/>
    <property type="project" value="TreeGrafter"/>
</dbReference>
<dbReference type="EMBL" id="MCFE01000013">
    <property type="protein sequence ID" value="ORY06847.1"/>
    <property type="molecule type" value="Genomic_DNA"/>
</dbReference>
<feature type="binding site" evidence="8">
    <location>
        <position position="444"/>
    </location>
    <ligand>
        <name>Mg(2+)</name>
        <dbReference type="ChEBI" id="CHEBI:18420"/>
    </ligand>
</feature>
<dbReference type="GO" id="GO:0030976">
    <property type="term" value="F:thiamine pyrophosphate binding"/>
    <property type="evidence" value="ECO:0007669"/>
    <property type="project" value="InterPro"/>
</dbReference>
<reference evidence="13 14" key="1">
    <citation type="submission" date="2016-07" db="EMBL/GenBank/DDBJ databases">
        <title>Pervasive Adenine N6-methylation of Active Genes in Fungi.</title>
        <authorList>
            <consortium name="DOE Joint Genome Institute"/>
            <person name="Mondo S.J."/>
            <person name="Dannebaum R.O."/>
            <person name="Kuo R.C."/>
            <person name="Labutti K."/>
            <person name="Haridas S."/>
            <person name="Kuo A."/>
            <person name="Salamov A."/>
            <person name="Ahrendt S.R."/>
            <person name="Lipzen A."/>
            <person name="Sullivan W."/>
            <person name="Andreopoulos W.B."/>
            <person name="Clum A."/>
            <person name="Lindquist E."/>
            <person name="Daum C."/>
            <person name="Ramamoorthy G.K."/>
            <person name="Gryganskyi A."/>
            <person name="Culley D."/>
            <person name="Magnuson J.K."/>
            <person name="James T.Y."/>
            <person name="O'Malley M.A."/>
            <person name="Stajich J.E."/>
            <person name="Spatafora J.W."/>
            <person name="Visel A."/>
            <person name="Grigoriev I.V."/>
        </authorList>
    </citation>
    <scope>NUCLEOTIDE SEQUENCE [LARGE SCALE GENOMIC DNA]</scope>
    <source>
        <strain evidence="13 14">CBS 931.73</strain>
    </source>
</reference>
<keyword evidence="13" id="KW-0670">Pyruvate</keyword>
<evidence type="ECO:0000259" key="12">
    <source>
        <dbReference type="Pfam" id="PF02776"/>
    </source>
</evidence>
<evidence type="ECO:0000313" key="14">
    <source>
        <dbReference type="Proteomes" id="UP000193498"/>
    </source>
</evidence>
<sequence>MSSAKTMTVSQYLILRLKEIGIDDLFSVPGDFNLVFLDRVQDSGLINLIGDCNELNASYAADGYARVKGVGAIITTFGVGELSAVNGIAGSYSEMVPVVKITGTPNTKSQASGALLHHTLGNGDFRAFQKMFSHITVTNTTLLPHNAAAEIDRVLTECVQKVRPVYISLPTDVVDAEITVDMKPLNLALPANPEKTEAACVREIVNAVAKAKKPIIKTGLPYYTTPMGKAVIGEDHPQFRGIYVGSLSSPRVKEEVEGADLILSVGGLKSDFNTGSFSYRMDAEKTVEIHSDYTDVFYGTYKAVGMKYLLPKLAAAIPKREVQSINLHVELPKIDMKAMVPQAWFWNRMGKFFKPNDIVLAETGTSVFGCLNSHMPEGATFISQILWGSIGYTVGGCLGAAVAGQERRVILFVGDGSFQLTCQEVSVMIRLGLRPIIFLLNNNGYTIERLIHGVKRTYNDIDNWDFSKTLDYFGGAAGQDKIGFQGRASTAGEFEQVLKKVESHADKINFVEVMMDWLDAPENLYLILRLKEIGIDDLFSVPDSGLINLIGDCNELNASYAADGYARVKGVGVSSEHY</sequence>
<evidence type="ECO:0000256" key="6">
    <source>
        <dbReference type="ARBA" id="ARBA00023052"/>
    </source>
</evidence>
<dbReference type="InterPro" id="IPR047214">
    <property type="entry name" value="TPP_PDC_IPDC"/>
</dbReference>
<evidence type="ECO:0000256" key="7">
    <source>
        <dbReference type="ARBA" id="ARBA00023239"/>
    </source>
</evidence>
<keyword evidence="5 8" id="KW-0460">Magnesium</keyword>
<evidence type="ECO:0000256" key="9">
    <source>
        <dbReference type="RuleBase" id="RU362132"/>
    </source>
</evidence>